<feature type="compositionally biased region" description="Basic and acidic residues" evidence="12">
    <location>
        <begin position="3092"/>
        <end position="3102"/>
    </location>
</feature>
<feature type="region of interest" description="Disordered" evidence="12">
    <location>
        <begin position="2386"/>
        <end position="2599"/>
    </location>
</feature>
<evidence type="ECO:0000256" key="1">
    <source>
        <dbReference type="ARBA" id="ARBA00000885"/>
    </source>
</evidence>
<accession>A0A6A6GTZ5</accession>
<evidence type="ECO:0000256" key="11">
    <source>
        <dbReference type="PROSITE-ProRule" id="PRU00104"/>
    </source>
</evidence>
<feature type="compositionally biased region" description="Basic and acidic residues" evidence="12">
    <location>
        <begin position="2055"/>
        <end position="2081"/>
    </location>
</feature>
<evidence type="ECO:0000256" key="3">
    <source>
        <dbReference type="ARBA" id="ARBA00004906"/>
    </source>
</evidence>
<feature type="compositionally biased region" description="Acidic residues" evidence="12">
    <location>
        <begin position="2563"/>
        <end position="2577"/>
    </location>
</feature>
<feature type="region of interest" description="Disordered" evidence="12">
    <location>
        <begin position="1186"/>
        <end position="1227"/>
    </location>
</feature>
<feature type="compositionally biased region" description="Basic and acidic residues" evidence="12">
    <location>
        <begin position="3459"/>
        <end position="3470"/>
    </location>
</feature>
<dbReference type="Gene3D" id="3.30.2160.10">
    <property type="entry name" value="Hect, E3 ligase catalytic domain"/>
    <property type="match status" value="1"/>
</dbReference>
<feature type="compositionally biased region" description="Acidic residues" evidence="12">
    <location>
        <begin position="2438"/>
        <end position="2479"/>
    </location>
</feature>
<feature type="region of interest" description="Disordered" evidence="12">
    <location>
        <begin position="1552"/>
        <end position="1624"/>
    </location>
</feature>
<evidence type="ECO:0000256" key="4">
    <source>
        <dbReference type="ARBA" id="ARBA00012485"/>
    </source>
</evidence>
<keyword evidence="9" id="KW-0539">Nucleus</keyword>
<evidence type="ECO:0000256" key="5">
    <source>
        <dbReference type="ARBA" id="ARBA00022448"/>
    </source>
</evidence>
<feature type="region of interest" description="Disordered" evidence="12">
    <location>
        <begin position="2036"/>
        <end position="2087"/>
    </location>
</feature>
<dbReference type="InterPro" id="IPR000569">
    <property type="entry name" value="HECT_dom"/>
</dbReference>
<feature type="region of interest" description="Disordered" evidence="12">
    <location>
        <begin position="3092"/>
        <end position="3118"/>
    </location>
</feature>
<feature type="region of interest" description="Disordered" evidence="12">
    <location>
        <begin position="2110"/>
        <end position="2154"/>
    </location>
</feature>
<feature type="region of interest" description="Disordered" evidence="12">
    <location>
        <begin position="277"/>
        <end position="325"/>
    </location>
</feature>
<feature type="compositionally biased region" description="Low complexity" evidence="12">
    <location>
        <begin position="1591"/>
        <end position="1611"/>
    </location>
</feature>
<feature type="region of interest" description="Disordered" evidence="12">
    <location>
        <begin position="923"/>
        <end position="948"/>
    </location>
</feature>
<dbReference type="FunFam" id="3.90.1750.10:FF:000003">
    <property type="entry name" value="E3 ubiquitin-protein ligase UPL1"/>
    <property type="match status" value="1"/>
</dbReference>
<dbReference type="CDD" id="cd00078">
    <property type="entry name" value="HECTc"/>
    <property type="match status" value="1"/>
</dbReference>
<evidence type="ECO:0000313" key="15">
    <source>
        <dbReference type="Proteomes" id="UP000800092"/>
    </source>
</evidence>
<keyword evidence="15" id="KW-1185">Reference proteome</keyword>
<feature type="compositionally biased region" description="Basic and acidic residues" evidence="12">
    <location>
        <begin position="3401"/>
        <end position="3429"/>
    </location>
</feature>
<feature type="compositionally biased region" description="Polar residues" evidence="12">
    <location>
        <begin position="3272"/>
        <end position="3282"/>
    </location>
</feature>
<feature type="compositionally biased region" description="Low complexity" evidence="12">
    <location>
        <begin position="1670"/>
        <end position="1690"/>
    </location>
</feature>
<dbReference type="EC" id="2.3.2.26" evidence="4"/>
<evidence type="ECO:0000256" key="7">
    <source>
        <dbReference type="ARBA" id="ARBA00022786"/>
    </source>
</evidence>
<organism evidence="14 15">
    <name type="scientific">Viridothelium virens</name>
    <name type="common">Speckled blister lichen</name>
    <name type="synonym">Trypethelium virens</name>
    <dbReference type="NCBI Taxonomy" id="1048519"/>
    <lineage>
        <taxon>Eukaryota</taxon>
        <taxon>Fungi</taxon>
        <taxon>Dikarya</taxon>
        <taxon>Ascomycota</taxon>
        <taxon>Pezizomycotina</taxon>
        <taxon>Dothideomycetes</taxon>
        <taxon>Dothideomycetes incertae sedis</taxon>
        <taxon>Trypetheliales</taxon>
        <taxon>Trypetheliaceae</taxon>
        <taxon>Viridothelium</taxon>
    </lineage>
</organism>
<dbReference type="GO" id="GO:0000209">
    <property type="term" value="P:protein polyubiquitination"/>
    <property type="evidence" value="ECO:0007669"/>
    <property type="project" value="TreeGrafter"/>
</dbReference>
<feature type="compositionally biased region" description="Low complexity" evidence="12">
    <location>
        <begin position="297"/>
        <end position="325"/>
    </location>
</feature>
<dbReference type="FunFam" id="3.30.2410.10:FF:000004">
    <property type="entry name" value="E3 ubiquitin-protein ligase HUWE1, variant"/>
    <property type="match status" value="1"/>
</dbReference>
<evidence type="ECO:0000256" key="6">
    <source>
        <dbReference type="ARBA" id="ARBA00022679"/>
    </source>
</evidence>
<dbReference type="GO" id="GO:0006511">
    <property type="term" value="P:ubiquitin-dependent protein catabolic process"/>
    <property type="evidence" value="ECO:0007669"/>
    <property type="project" value="TreeGrafter"/>
</dbReference>
<dbReference type="Gene3D" id="3.30.2410.10">
    <property type="entry name" value="Hect, E3 ligase catalytic domain"/>
    <property type="match status" value="1"/>
</dbReference>
<dbReference type="PROSITE" id="PS50237">
    <property type="entry name" value="HECT"/>
    <property type="match status" value="1"/>
</dbReference>
<feature type="region of interest" description="Disordered" evidence="12">
    <location>
        <begin position="3272"/>
        <end position="3291"/>
    </location>
</feature>
<dbReference type="InterPro" id="IPR010309">
    <property type="entry name" value="E3_Ub_ligase_DUF908"/>
</dbReference>
<protein>
    <recommendedName>
        <fullName evidence="4">HECT-type E3 ubiquitin transferase</fullName>
        <ecNumber evidence="4">2.3.2.26</ecNumber>
    </recommendedName>
</protein>
<dbReference type="PANTHER" id="PTHR11254">
    <property type="entry name" value="HECT DOMAIN UBIQUITIN-PROTEIN LIGASE"/>
    <property type="match status" value="1"/>
</dbReference>
<dbReference type="InterPro" id="IPR035983">
    <property type="entry name" value="Hect_E3_ubiquitin_ligase"/>
</dbReference>
<feature type="compositionally biased region" description="Polar residues" evidence="12">
    <location>
        <begin position="2386"/>
        <end position="2395"/>
    </location>
</feature>
<keyword evidence="7 11" id="KW-0833">Ubl conjugation pathway</keyword>
<comment type="similarity">
    <text evidence="10">Belongs to the UPL family. TOM1/PTR1 subfamily.</text>
</comment>
<dbReference type="Proteomes" id="UP000800092">
    <property type="component" value="Unassembled WGS sequence"/>
</dbReference>
<feature type="region of interest" description="Disordered" evidence="12">
    <location>
        <begin position="1666"/>
        <end position="1698"/>
    </location>
</feature>
<sequence>MGRITKAATNKHEATLPPFIAYFVKASTEIPLYQLPSHLSNFPRRWPFLKGDLYHWIPLLDRFDRILELFVKEYGLDRGPQTHGLARRLLLKGDAEVGQASQALPSETTLSNSGFGDQGDRQLIEDVLAFTRLLFEQCGNRSLYASSSHLNHLLNTTSLSLLKATLRLCLRLAQRYYTTRSRGNASHAFLHMHYNIDLDKILKLAAPFVAPPSTPTSAATPTAKGKEKALSLANGTQPEAKVNPADLSRIIQENSPTVWHDWGHIVFTYYNEIQQSQPHEGLNGQDGRPPTSPATPTPTRRTSTLATSQSATSNQPTTTEETGDAAAALSVAQEGSRTNAAKTVDIPNTGASHNTLESMVASKITEVPEHSQYELLTRIRIAQAMIGTPVDRENVVAIRLLAVANLAYVFHEANFQQKIAQPDSDQPRQLQLVQQLAQLIHPSGGADKSFSMDLQTIVLNTLEAIGKQKLKAPDVTAALNVNVNHGVLFYVMRKAAAQIASDSSAPNDTAEDEWREALFSLLIALPSGGHTSRTVAEQMVSAGVLNILVDVLKLRTDKAERSHGKILNFLDNFVHNVRDAYQALISAHGFDAIADLVAYEVETSHDLACKGQGMPAAFKNQSTDWSIPFYQQLTLRWLFKVINRFMSNSGGTFDRMLRNLIDSSQLLGGLRTVISKPQMYGSNIWSNAVQIVSNFIHHEPTSYQVIAEAGLSRTFLEVVASKPIDETTEHSTGADASQTSGEVVSGTPLQGSASKSDSSRRTWAKIVESHSARGHELAAGILPNAEAITTVPNAFEAICLNENGQRLFQKSNALAIFFEIFESRDHVQVLVSDGTTANQLGGQFDEMVRHHPQLKAKIMDSVRDMIMHVGILVYQRAESNGVGAKLWYEGEDGLPMVAGGRTSLKGPEGPVNRQERLVNDAISAEPKSAGQDVEMKDTAASANGESEIPEDKAVSIDDVIDEENAPTVADYISAVSYFLTGFFGGNQRTVEAFFDTCGVENVLDFFTTPCLPFDYGSSESSEPPLDAVRALVEAKPHLVMPSLVRRAQLALDQLQPFINFDRSSDHGFFAPLTEQSFSGKQKDSPEYAILKRNGTSFVKALVSLRQLCKALRFAISSQPYNQRGSPQSVFNQVNLTDMYARLVDDLGKLERSCIWEEILLQEGLSPRWDKATRVKTFGLGSKEAEEAFGMGDPESPSESEPQNNDLSATLPSQQAENGAEHPTIPKSRSWKQSVAFKNVRTLRHEMSKMVTVITPLLRSLGIALLPPNRRNSHHVDLQLYQKQNAGLVAEKIAEAVLQILRYRLPAQANSVSSRYSYWIVAISQLSEILIEGSHDRNYPQPLTLVLQAFKDKGGFEELNNILAAFHNHAIEKPAGLMQNSSMWADWHLATGGIKIVLEFYAQVINHKMLMEATQTLAMSSRPTHDRDKPDYFLPAQFLVELRKEITPSVRSIWTSNTMEKANTLVATNVIDILKTILDGEGEHGAYKRSDKVPIRTKQSPKLWKVSRREAFDGLKEKGFEEDLVKEAFFRCYDNSRWAEEYCTQSAKDFRSGRFPIPEGEEAPAPSPPQENAAESSSAPRRDASTQVSNLSTAASAPTESSAMDTSSSGSSGHDENSQQPDDQGAAEALEEVVQQVLRNVTAPVANLGLGPDDPSSQMDTEDLAIDMDNSLPGLDGSSTSGPSDSGGRTSEQTTRVETTEAVNLPKCATIDDLDDERALIRESLLDRSLDLVDLHDDVSFSLAELISAAVPKSGDESSSMRSDIANTLMSSLLSLREEDLVPNGKKVAAYAHLFGLVIQDKPFYEAARAELAENFSMLLDFVKMPQLKPGESASWIGPVLLIIERVLAQDEQPYQISWTPPASEDSISNDNSGSAILGHDPVPSDEKEKLFNALIDMLPRLGKDDSLALSILRILVILTRNRPLAKKLGSKACMQKLFVMIKQLAGAVNERVQSAFMLVLRHAVEDEETIRQVMRSDIRNTFEGGRGQTRIDTTHYTRNLCHLIIREPRIFVEVTNELTTLSRWDQTQRPQMLVLKKQEPVVPSKTTEPVGTTEKLAKDNDAKESTAHKEKQDDDRPKTAEMKPPIVENPDGVIHYLLCELLSYKDVDDKEPAMPETSDGQGDIEMTSDETPVPRSTNSTPVPPDTMMRKPDKSGFKSEENPIYVYRCFILYCLNELLGCYNRAKVEFINFSRKADPQTLTPSKPRSGVLNYLLNALVPTGTLTQHETLAYKKKNSTSSWAISVIVALCAKTGERWPGRDHQDAQDESELVFVRKFVLEHALKAYRDAMSSNESLDTKYSRLLCLAEVFNRMLTGEVSKNYPAEAFTNSQKQLGRIMYEKNFISALTSSIADIDLNFPGARRAIKYVLRPLKLLTQRAYDLSMTTDISSSSAAQTTDEDEISTASSVTDPDDIREETPDLFRNSTLGLMGSGAHESEPSADEEDEEDEDEMYDGGFEEMDYEDERDDDEPVSDDEEGMGDVEGLPGDLGPMDIEIVEDEAGSAESMSEDDSSDTSGDDDEDDDEDIDEDDEGDDPDGDDHGEGIDVEMDPDGMHPVLEIGSVENDDEDWEEDEDGNVDYEPHDHGDEDESSGPGPPAARVLHVLGGEGNTQEMINQLMNGEVDMEMDQDYLDEEMPPDGEEDEEDEDEGDYDDGDEMVYEQDLEEDDFDDSAGMWDWRNQPPPALLHRHHHHHHTHHNHHRHGGPFALLRGVQDDRGIGIPNSFRSHQPRGPPRTDDGMNPLLRSRNTLDSDDPAGRSTRSLGFLPPPGAFGDDIRGPLGRRGGRHGIVMPPGMGFPDGMSIINQIFGTLTGSHNSRFPPAGEISFSLGPVDNGDRGRFGPVPRDMEFYLDRRHNGRDPFPRTDDPARAVAFQPSVTISRWQDEARLLFGNEYIEKAQRVINSILKLLVPPAIEEKKKRDEEAAKKKAEEEARLKKEQEQREAQEKKEREEREAREREEAEARRREEEAARQAEQQTEESITETETEMEGVEPTQPVEASGDQSAGPSEPRPRVTATFRNQEVDITDLGIDVGFLEALPEDLREEVLQTQVLEHRARAAESGQEPAGFDQEFLQALPPDIREDVLRQEAIARRRRERDEQRRRAAAASGGPPRAEEMDPASFLASLDPALRQAVLMEQDDNILSQLPEEIAAEARSYGGGRMEQLISMGAGRPPRFTGREALRADGDGEQSQKPQRRQVVQMLDKAGVATILRLMFIPLQGSVKSTMQGILRDVCENRTNRSEVVTLLLSILQDGSYDMNAVERSFSNLSLRAKQPASQKTPQPALKRTLTGQPLLPTNTDISPLMVVQQCLNTLGFLTQYNGHIPSFFLTAHESSVNIGGMRSNKKGKGKEIKGAKFPLNSLLGLLDRKLVTESSSVMEQLAGLLTIVTHPLTILSRKKEKVEEEKKDEKKDESGASREAEGAAERDLTVSSTGVPAETATETTMQDAATTEPSVPAENKENEVKEAEKPKKHHNLVPPEIPEPNFRLVVNILTARECSSKTFKDTLTLMNNLSHINEARDIFGQELVNSAQELAHAIWKDLEELIAQVDKAKSGTDVQGLALWKFSPTSSDQTKLLRVLTALDYLFDPKRVELQDPPKRAPDGLTLEQKSEILTTLYNNREFTGLWDKLSESLSAIQRRENMFNVAQILSPLIEAFMVVCKNTTLKDVPLTKIASKEIAISSPAPESQMESLFFKFTEEHRKILNDLVRHNPKLMSGTFSLLVKNSKVLEFDTKRNYFNRRLHQRSTEQTIRHQPLQLQVRREFVFLDSFKSLYYKKADEVKFGKLSIRFFGEEGVDAGGVTREWFQALARQMFNPDYALFQSVASDRTTFHPSRLSSINHEHLMYFKFIGRIIGKALYEGRVLDCHFSRAVYKRMLGKTVSVKDMETLDLDYYKSLVWMLENDITDIITETFSVQIDEFGEQKTIDLIENGRNIPVTEENKREYVQLVTEHKMIGAVSEQLEHFLTGFHDIVPAELIAIFNEQELELLISGLPDIDVDDWKNNTEYHTYTATAPQIQWFWRAVRSFDKEERAKLLQFVTGTSKVPLNGFKELEGMNGFSKFNIHRDFGKADRLPTSHTCFNQLDLPEYESYEDLRKQLYTAFTAGSEYFGFA</sequence>
<evidence type="ECO:0000256" key="10">
    <source>
        <dbReference type="ARBA" id="ARBA00034494"/>
    </source>
</evidence>
<dbReference type="SMART" id="SM00119">
    <property type="entry name" value="HECTc"/>
    <property type="match status" value="1"/>
</dbReference>
<evidence type="ECO:0000256" key="9">
    <source>
        <dbReference type="ARBA" id="ARBA00023242"/>
    </source>
</evidence>
<feature type="region of interest" description="Disordered" evidence="12">
    <location>
        <begin position="2631"/>
        <end position="2654"/>
    </location>
</feature>
<dbReference type="PANTHER" id="PTHR11254:SF67">
    <property type="entry name" value="E3 UBIQUITIN-PROTEIN LIGASE HUWE1"/>
    <property type="match status" value="1"/>
</dbReference>
<evidence type="ECO:0000256" key="2">
    <source>
        <dbReference type="ARBA" id="ARBA00004123"/>
    </source>
</evidence>
<keyword evidence="8" id="KW-0509">mRNA transport</keyword>
<dbReference type="GO" id="GO:0005634">
    <property type="term" value="C:nucleus"/>
    <property type="evidence" value="ECO:0007669"/>
    <property type="project" value="UniProtKB-SubCell"/>
</dbReference>
<feature type="region of interest" description="Disordered" evidence="12">
    <location>
        <begin position="332"/>
        <end position="351"/>
    </location>
</feature>
<dbReference type="Gene3D" id="3.90.1750.10">
    <property type="entry name" value="Hect, E3 ligase catalytic domains"/>
    <property type="match status" value="1"/>
</dbReference>
<comment type="subcellular location">
    <subcellularLocation>
        <location evidence="2">Nucleus</location>
    </subcellularLocation>
</comment>
<feature type="active site" description="Glycyl thioester intermediate" evidence="11">
    <location>
        <position position="4082"/>
    </location>
</feature>
<feature type="compositionally biased region" description="Basic and acidic residues" evidence="12">
    <location>
        <begin position="2916"/>
        <end position="2971"/>
    </location>
</feature>
<dbReference type="Pfam" id="PF06012">
    <property type="entry name" value="DUF908"/>
    <property type="match status" value="1"/>
</dbReference>
<dbReference type="GO" id="GO:0005737">
    <property type="term" value="C:cytoplasm"/>
    <property type="evidence" value="ECO:0007669"/>
    <property type="project" value="TreeGrafter"/>
</dbReference>
<dbReference type="Pfam" id="PF00632">
    <property type="entry name" value="HECT"/>
    <property type="match status" value="1"/>
</dbReference>
<comment type="pathway">
    <text evidence="3">Protein modification; protein ubiquitination.</text>
</comment>
<dbReference type="UniPathway" id="UPA00143"/>
<feature type="compositionally biased region" description="Polar residues" evidence="12">
    <location>
        <begin position="3430"/>
        <end position="3454"/>
    </location>
</feature>
<dbReference type="SUPFAM" id="SSF56204">
    <property type="entry name" value="Hect, E3 ligase catalytic domain"/>
    <property type="match status" value="1"/>
</dbReference>
<evidence type="ECO:0000259" key="13">
    <source>
        <dbReference type="PROSITE" id="PS50237"/>
    </source>
</evidence>
<keyword evidence="5" id="KW-0813">Transport</keyword>
<feature type="compositionally biased region" description="Polar residues" evidence="12">
    <location>
        <begin position="1196"/>
        <end position="1216"/>
    </location>
</feature>
<reference evidence="14" key="1">
    <citation type="journal article" date="2020" name="Stud. Mycol.">
        <title>101 Dothideomycetes genomes: a test case for predicting lifestyles and emergence of pathogens.</title>
        <authorList>
            <person name="Haridas S."/>
            <person name="Albert R."/>
            <person name="Binder M."/>
            <person name="Bloem J."/>
            <person name="Labutti K."/>
            <person name="Salamov A."/>
            <person name="Andreopoulos B."/>
            <person name="Baker S."/>
            <person name="Barry K."/>
            <person name="Bills G."/>
            <person name="Bluhm B."/>
            <person name="Cannon C."/>
            <person name="Castanera R."/>
            <person name="Culley D."/>
            <person name="Daum C."/>
            <person name="Ezra D."/>
            <person name="Gonzalez J."/>
            <person name="Henrissat B."/>
            <person name="Kuo A."/>
            <person name="Liang C."/>
            <person name="Lipzen A."/>
            <person name="Lutzoni F."/>
            <person name="Magnuson J."/>
            <person name="Mondo S."/>
            <person name="Nolan M."/>
            <person name="Ohm R."/>
            <person name="Pangilinan J."/>
            <person name="Park H.-J."/>
            <person name="Ramirez L."/>
            <person name="Alfaro M."/>
            <person name="Sun H."/>
            <person name="Tritt A."/>
            <person name="Yoshinaga Y."/>
            <person name="Zwiers L.-H."/>
            <person name="Turgeon B."/>
            <person name="Goodwin S."/>
            <person name="Spatafora J."/>
            <person name="Crous P."/>
            <person name="Grigoriev I."/>
        </authorList>
    </citation>
    <scope>NUCLEOTIDE SEQUENCE</scope>
    <source>
        <strain evidence="14">Tuck. ex Michener</strain>
    </source>
</reference>
<feature type="region of interest" description="Disordered" evidence="12">
    <location>
        <begin position="212"/>
        <end position="240"/>
    </location>
</feature>
<dbReference type="Pfam" id="PF14377">
    <property type="entry name" value="UBM"/>
    <property type="match status" value="3"/>
</dbReference>
<evidence type="ECO:0000313" key="14">
    <source>
        <dbReference type="EMBL" id="KAF2229264.1"/>
    </source>
</evidence>
<feature type="compositionally biased region" description="Polar residues" evidence="12">
    <location>
        <begin position="730"/>
        <end position="756"/>
    </location>
</feature>
<feature type="region of interest" description="Disordered" evidence="12">
    <location>
        <begin position="2916"/>
        <end position="3020"/>
    </location>
</feature>
<proteinExistence type="inferred from homology"/>
<feature type="compositionally biased region" description="Acidic residues" evidence="12">
    <location>
        <begin position="2494"/>
        <end position="2537"/>
    </location>
</feature>
<feature type="domain" description="HECT" evidence="13">
    <location>
        <begin position="3779"/>
        <end position="4115"/>
    </location>
</feature>
<dbReference type="EMBL" id="ML991869">
    <property type="protein sequence ID" value="KAF2229264.1"/>
    <property type="molecule type" value="Genomic_DNA"/>
</dbReference>
<name>A0A6A6GTZ5_VIRVR</name>
<dbReference type="OrthoDB" id="8068875at2759"/>
<comment type="catalytic activity">
    <reaction evidence="1">
        <text>S-ubiquitinyl-[E2 ubiquitin-conjugating enzyme]-L-cysteine + [acceptor protein]-L-lysine = [E2 ubiquitin-conjugating enzyme]-L-cysteine + N(6)-ubiquitinyl-[acceptor protein]-L-lysine.</text>
        <dbReference type="EC" id="2.3.2.26"/>
    </reaction>
</comment>
<keyword evidence="6" id="KW-0808">Transferase</keyword>
<dbReference type="GO" id="GO:0061630">
    <property type="term" value="F:ubiquitin protein ligase activity"/>
    <property type="evidence" value="ECO:0007669"/>
    <property type="project" value="UniProtKB-EC"/>
</dbReference>
<feature type="region of interest" description="Disordered" evidence="12">
    <location>
        <begin position="726"/>
        <end position="762"/>
    </location>
</feature>
<feature type="region of interest" description="Disordered" evidence="12">
    <location>
        <begin position="3399"/>
        <end position="3480"/>
    </location>
</feature>
<feature type="compositionally biased region" description="Low complexity" evidence="12">
    <location>
        <begin position="1569"/>
        <end position="1578"/>
    </location>
</feature>
<feature type="compositionally biased region" description="Acidic residues" evidence="12">
    <location>
        <begin position="2976"/>
        <end position="2990"/>
    </location>
</feature>
<feature type="region of interest" description="Disordered" evidence="12">
    <location>
        <begin position="2719"/>
        <end position="2775"/>
    </location>
</feature>
<gene>
    <name evidence="14" type="ORF">EV356DRAFT_580953</name>
</gene>
<dbReference type="FunFam" id="3.30.2160.10:FF:000001">
    <property type="entry name" value="E3 ubiquitin-protein ligase NEDD4-like"/>
    <property type="match status" value="1"/>
</dbReference>
<dbReference type="Pfam" id="PF06025">
    <property type="entry name" value="DUF913"/>
    <property type="match status" value="1"/>
</dbReference>
<dbReference type="InterPro" id="IPR010314">
    <property type="entry name" value="E3_Ub_ligase_DUF913"/>
</dbReference>
<evidence type="ECO:0000256" key="12">
    <source>
        <dbReference type="SAM" id="MobiDB-lite"/>
    </source>
</evidence>
<dbReference type="InterPro" id="IPR025527">
    <property type="entry name" value="HUWE1/Rev1_UBM"/>
</dbReference>
<dbReference type="GO" id="GO:0051028">
    <property type="term" value="P:mRNA transport"/>
    <property type="evidence" value="ECO:0007669"/>
    <property type="project" value="UniProtKB-KW"/>
</dbReference>
<dbReference type="InterPro" id="IPR050409">
    <property type="entry name" value="E3_ubiq-protein_ligase"/>
</dbReference>
<evidence type="ECO:0000256" key="8">
    <source>
        <dbReference type="ARBA" id="ARBA00022816"/>
    </source>
</evidence>